<dbReference type="InterPro" id="IPR029058">
    <property type="entry name" value="AB_hydrolase_fold"/>
</dbReference>
<dbReference type="InterPro" id="IPR000639">
    <property type="entry name" value="Epox_hydrolase-like"/>
</dbReference>
<organism evidence="3 4">
    <name type="scientific">Nocardiopsis changdeensis</name>
    <dbReference type="NCBI Taxonomy" id="2831969"/>
    <lineage>
        <taxon>Bacteria</taxon>
        <taxon>Bacillati</taxon>
        <taxon>Actinomycetota</taxon>
        <taxon>Actinomycetes</taxon>
        <taxon>Streptosporangiales</taxon>
        <taxon>Nocardiopsidaceae</taxon>
        <taxon>Nocardiopsis</taxon>
    </lineage>
</organism>
<sequence>MSRTIPGSETVTVEVAPGVPITAAVLGTGPAVVLLHGFPQTHLMWRHVAPALAADHTVICPDLRGYGASGKPAEAGSDTYAKRTMAADIVALAAALGHERFALAGHDRGALVAFRAGLDHPGTVTHLLSLDVLPTLDMWDVLHGADARVAFHLYLMAQPPGFPERMISAVADDFFASFIDGWGADDRAIPADVRAEYLRASREAVPSIVADYRASAGIDLEHDRADRAAGRTLDMPVTVIQQDWGAALGYDAAGLWGRWATDLEHRTLDAGHFMAESAPEEITEAIRSLLRR</sequence>
<evidence type="ECO:0000313" key="4">
    <source>
        <dbReference type="Proteomes" id="UP000676079"/>
    </source>
</evidence>
<evidence type="ECO:0000256" key="1">
    <source>
        <dbReference type="ARBA" id="ARBA00022801"/>
    </source>
</evidence>
<proteinExistence type="predicted"/>
<dbReference type="EMBL" id="CP074133">
    <property type="protein sequence ID" value="QUX20666.1"/>
    <property type="molecule type" value="Genomic_DNA"/>
</dbReference>
<dbReference type="SUPFAM" id="SSF53474">
    <property type="entry name" value="alpha/beta-Hydrolases"/>
    <property type="match status" value="1"/>
</dbReference>
<keyword evidence="1 3" id="KW-0378">Hydrolase</keyword>
<evidence type="ECO:0000259" key="2">
    <source>
        <dbReference type="Pfam" id="PF00561"/>
    </source>
</evidence>
<dbReference type="PRINTS" id="PR00412">
    <property type="entry name" value="EPOXHYDRLASE"/>
</dbReference>
<gene>
    <name evidence="3" type="ORF">KGD84_19440</name>
</gene>
<dbReference type="Pfam" id="PF00561">
    <property type="entry name" value="Abhydrolase_1"/>
    <property type="match status" value="1"/>
</dbReference>
<reference evidence="3 4" key="1">
    <citation type="submission" date="2021-05" db="EMBL/GenBank/DDBJ databases">
        <title>Direct Submission.</title>
        <authorList>
            <person name="Li K."/>
            <person name="Gao J."/>
        </authorList>
    </citation>
    <scope>NUCLEOTIDE SEQUENCE [LARGE SCALE GENOMIC DNA]</scope>
    <source>
        <strain evidence="3 4">Mg02</strain>
    </source>
</reference>
<protein>
    <submittedName>
        <fullName evidence="3">Alpha/beta fold hydrolase</fullName>
    </submittedName>
</protein>
<dbReference type="Gene3D" id="3.40.50.1820">
    <property type="entry name" value="alpha/beta hydrolase"/>
    <property type="match status" value="1"/>
</dbReference>
<evidence type="ECO:0000313" key="3">
    <source>
        <dbReference type="EMBL" id="QUX20666.1"/>
    </source>
</evidence>
<name>A0ABX8BEU2_9ACTN</name>
<dbReference type="InterPro" id="IPR000073">
    <property type="entry name" value="AB_hydrolase_1"/>
</dbReference>
<dbReference type="GO" id="GO:0016787">
    <property type="term" value="F:hydrolase activity"/>
    <property type="evidence" value="ECO:0007669"/>
    <property type="project" value="UniProtKB-KW"/>
</dbReference>
<feature type="domain" description="AB hydrolase-1" evidence="2">
    <location>
        <begin position="30"/>
        <end position="274"/>
    </location>
</feature>
<dbReference type="RefSeq" id="WP_220561863.1">
    <property type="nucleotide sequence ID" value="NZ_CP074133.1"/>
</dbReference>
<keyword evidence="4" id="KW-1185">Reference proteome</keyword>
<dbReference type="Proteomes" id="UP000676079">
    <property type="component" value="Chromosome"/>
</dbReference>
<accession>A0ABX8BEU2</accession>
<dbReference type="PANTHER" id="PTHR43329">
    <property type="entry name" value="EPOXIDE HYDROLASE"/>
    <property type="match status" value="1"/>
</dbReference>